<keyword evidence="1" id="KW-0472">Membrane</keyword>
<keyword evidence="3" id="KW-1185">Reference proteome</keyword>
<evidence type="ECO:0000256" key="1">
    <source>
        <dbReference type="SAM" id="Phobius"/>
    </source>
</evidence>
<dbReference type="Proteomes" id="UP000006762">
    <property type="component" value="Unassembled WGS sequence"/>
</dbReference>
<evidence type="ECO:0000313" key="3">
    <source>
        <dbReference type="Proteomes" id="UP000006762"/>
    </source>
</evidence>
<dbReference type="AlphaFoldDB" id="K2K198"/>
<comment type="caution">
    <text evidence="2">The sequence shown here is derived from an EMBL/GenBank/DDBJ whole genome shotgun (WGS) entry which is preliminary data.</text>
</comment>
<feature type="transmembrane region" description="Helical" evidence="1">
    <location>
        <begin position="102"/>
        <end position="121"/>
    </location>
</feature>
<proteinExistence type="predicted"/>
<feature type="transmembrane region" description="Helical" evidence="1">
    <location>
        <begin position="79"/>
        <end position="96"/>
    </location>
</feature>
<feature type="transmembrane region" description="Helical" evidence="1">
    <location>
        <begin position="142"/>
        <end position="163"/>
    </location>
</feature>
<keyword evidence="1" id="KW-0812">Transmembrane</keyword>
<protein>
    <submittedName>
        <fullName evidence="2">Uncharacterized protein</fullName>
    </submittedName>
</protein>
<keyword evidence="1" id="KW-1133">Transmembrane helix</keyword>
<feature type="transmembrane region" description="Helical" evidence="1">
    <location>
        <begin position="12"/>
        <end position="39"/>
    </location>
</feature>
<accession>K2K198</accession>
<dbReference type="PATRIC" id="fig|1208323.3.peg.2188"/>
<evidence type="ECO:0000313" key="2">
    <source>
        <dbReference type="EMBL" id="EKE71200.1"/>
    </source>
</evidence>
<sequence>MRMLSSTRVTYFAILSVLRPVAVHSGALFLAMAITWLVISPLQKLILPQTKVQNISATLIYLPFGIKIISAFFEGWRSVLYLLPGAVLSSVLFMDLSWATSYAYISLCISYGTAPLIFSAVNWASHCVHHPAPRPELSWRKLIAVGFLSSVMISLLIHIFYIYPNTQSVDIRINAIKFALGDMLGLITVLLLLPPVLNFVLLHRIKSR</sequence>
<dbReference type="eggNOG" id="ENOG5033DJX">
    <property type="taxonomic scope" value="Bacteria"/>
</dbReference>
<feature type="transmembrane region" description="Helical" evidence="1">
    <location>
        <begin position="51"/>
        <end position="72"/>
    </location>
</feature>
<feature type="transmembrane region" description="Helical" evidence="1">
    <location>
        <begin position="183"/>
        <end position="202"/>
    </location>
</feature>
<dbReference type="EMBL" id="AMRK01000005">
    <property type="protein sequence ID" value="EKE71200.1"/>
    <property type="molecule type" value="Genomic_DNA"/>
</dbReference>
<name>K2K198_9RHOB</name>
<gene>
    <name evidence="2" type="ORF">B30_10565</name>
</gene>
<reference evidence="2 3" key="1">
    <citation type="submission" date="2012-09" db="EMBL/GenBank/DDBJ databases">
        <title>Celeribacter baekdonensis B30 Genome Sequencing.</title>
        <authorList>
            <person name="Wang W."/>
        </authorList>
    </citation>
    <scope>NUCLEOTIDE SEQUENCE [LARGE SCALE GENOMIC DNA]</scope>
    <source>
        <strain evidence="2 3">B30</strain>
    </source>
</reference>
<organism evidence="2 3">
    <name type="scientific">Celeribacter baekdonensis B30</name>
    <dbReference type="NCBI Taxonomy" id="1208323"/>
    <lineage>
        <taxon>Bacteria</taxon>
        <taxon>Pseudomonadati</taxon>
        <taxon>Pseudomonadota</taxon>
        <taxon>Alphaproteobacteria</taxon>
        <taxon>Rhodobacterales</taxon>
        <taxon>Roseobacteraceae</taxon>
        <taxon>Celeribacter</taxon>
    </lineage>
</organism>